<dbReference type="PANTHER" id="PTHR12734:SF0">
    <property type="entry name" value="18S RRNA (GUANINE-N(7))-METHYLTRANSFERASE-RELATED"/>
    <property type="match status" value="1"/>
</dbReference>
<proteinExistence type="predicted"/>
<dbReference type="Pfam" id="PF08241">
    <property type="entry name" value="Methyltransf_11"/>
    <property type="match status" value="1"/>
</dbReference>
<dbReference type="OrthoDB" id="506498at2759"/>
<dbReference type="InterPro" id="IPR039769">
    <property type="entry name" value="Bud23-like"/>
</dbReference>
<dbReference type="InterPro" id="IPR029063">
    <property type="entry name" value="SAM-dependent_MTases_sf"/>
</dbReference>
<dbReference type="AlphaFoldDB" id="A0A024U2K7"/>
<dbReference type="GO" id="GO:0016435">
    <property type="term" value="F:rRNA (guanine) methyltransferase activity"/>
    <property type="evidence" value="ECO:0007669"/>
    <property type="project" value="InterPro"/>
</dbReference>
<dbReference type="GeneID" id="20084135"/>
<dbReference type="GO" id="GO:0005730">
    <property type="term" value="C:nucleolus"/>
    <property type="evidence" value="ECO:0007669"/>
    <property type="project" value="TreeGrafter"/>
</dbReference>
<evidence type="ECO:0000313" key="2">
    <source>
        <dbReference type="EMBL" id="ETW00464.1"/>
    </source>
</evidence>
<protein>
    <recommendedName>
        <fullName evidence="1">Methyltransferase type 11 domain-containing protein</fullName>
    </recommendedName>
</protein>
<dbReference type="STRING" id="157072.A0A024U2K7"/>
<dbReference type="GO" id="GO:0070476">
    <property type="term" value="P:rRNA (guanine-N7)-methylation"/>
    <property type="evidence" value="ECO:0007669"/>
    <property type="project" value="InterPro"/>
</dbReference>
<accession>A0A024U2K7</accession>
<dbReference type="PANTHER" id="PTHR12734">
    <property type="entry name" value="METHYLTRANSFERASE-RELATED"/>
    <property type="match status" value="1"/>
</dbReference>
<dbReference type="CDD" id="cd02440">
    <property type="entry name" value="AdoMet_MTases"/>
    <property type="match status" value="1"/>
</dbReference>
<dbReference type="InterPro" id="IPR013216">
    <property type="entry name" value="Methyltransf_11"/>
</dbReference>
<reference evidence="2" key="1">
    <citation type="submission" date="2013-12" db="EMBL/GenBank/DDBJ databases">
        <title>The Genome Sequence of Aphanomyces invadans NJM9701.</title>
        <authorList>
            <consortium name="The Broad Institute Genomics Platform"/>
            <person name="Russ C."/>
            <person name="Tyler B."/>
            <person name="van West P."/>
            <person name="Dieguez-Uribeondo J."/>
            <person name="Young S.K."/>
            <person name="Zeng Q."/>
            <person name="Gargeya S."/>
            <person name="Fitzgerald M."/>
            <person name="Abouelleil A."/>
            <person name="Alvarado L."/>
            <person name="Chapman S.B."/>
            <person name="Gainer-Dewar J."/>
            <person name="Goldberg J."/>
            <person name="Griggs A."/>
            <person name="Gujja S."/>
            <person name="Hansen M."/>
            <person name="Howarth C."/>
            <person name="Imamovic A."/>
            <person name="Ireland A."/>
            <person name="Larimer J."/>
            <person name="McCowan C."/>
            <person name="Murphy C."/>
            <person name="Pearson M."/>
            <person name="Poon T.W."/>
            <person name="Priest M."/>
            <person name="Roberts A."/>
            <person name="Saif S."/>
            <person name="Shea T."/>
            <person name="Sykes S."/>
            <person name="Wortman J."/>
            <person name="Nusbaum C."/>
            <person name="Birren B."/>
        </authorList>
    </citation>
    <scope>NUCLEOTIDE SEQUENCE [LARGE SCALE GENOMIC DNA]</scope>
    <source>
        <strain evidence="2">NJM9701</strain>
    </source>
</reference>
<feature type="domain" description="Methyltransferase type 11" evidence="1">
    <location>
        <begin position="57"/>
        <end position="149"/>
    </location>
</feature>
<name>A0A024U2K7_9STRA</name>
<dbReference type="EMBL" id="KI913964">
    <property type="protein sequence ID" value="ETW00464.1"/>
    <property type="molecule type" value="Genomic_DNA"/>
</dbReference>
<dbReference type="Gene3D" id="3.40.50.150">
    <property type="entry name" value="Vaccinia Virus protein VP39"/>
    <property type="match status" value="1"/>
</dbReference>
<dbReference type="SUPFAM" id="SSF53335">
    <property type="entry name" value="S-adenosyl-L-methionine-dependent methyltransferases"/>
    <property type="match status" value="1"/>
</dbReference>
<evidence type="ECO:0000259" key="1">
    <source>
        <dbReference type="Pfam" id="PF08241"/>
    </source>
</evidence>
<organism evidence="2">
    <name type="scientific">Aphanomyces invadans</name>
    <dbReference type="NCBI Taxonomy" id="157072"/>
    <lineage>
        <taxon>Eukaryota</taxon>
        <taxon>Sar</taxon>
        <taxon>Stramenopiles</taxon>
        <taxon>Oomycota</taxon>
        <taxon>Saprolegniomycetes</taxon>
        <taxon>Saprolegniales</taxon>
        <taxon>Verrucalvaceae</taxon>
        <taxon>Aphanomyces</taxon>
    </lineage>
</organism>
<dbReference type="RefSeq" id="XP_008870599.1">
    <property type="nucleotide sequence ID" value="XM_008872377.1"/>
</dbReference>
<gene>
    <name evidence="2" type="ORF">H310_07085</name>
</gene>
<dbReference type="VEuPathDB" id="FungiDB:H310_07085"/>
<sequence length="336" mass="37639">MPYNRPPPERQSRQPDRFYSTDQANAYHSEANGIIQKELTEMARSLLPPCLDTTPMLDLGCGSGLSTQHLPLHSVGIDVSLSMLQLAQASHARTQSSYVCGAAFSLPFRAQSFDRIVSISMLQWLSHSQLTRCLEEVARILTPHGSAIFQVYPFDAAHADEMLMAARGATNTTPVLVADFPHANRAVKWFLCMNASTSLPCAFGRDKCPLARRFDGTCAYRYRQRQGLHFGRLVHEHVQYAWHAYRKVVREMHLAAQSNALLDAALPIKSPSRHHKERQVFPNEERLVRKLVEALAKDDNAMKKLTLDDLRNNADIVVDLMHATFVPLASSTAGHQ</sequence>
<dbReference type="eggNOG" id="KOG1541">
    <property type="taxonomic scope" value="Eukaryota"/>
</dbReference>